<dbReference type="AlphaFoldDB" id="A0A7K0DI61"/>
<accession>A0A7K0DI61</accession>
<dbReference type="PANTHER" id="PTHR21310:SF57">
    <property type="entry name" value="BLR2944 PROTEIN"/>
    <property type="match status" value="1"/>
</dbReference>
<evidence type="ECO:0008006" key="5">
    <source>
        <dbReference type="Google" id="ProtNLM"/>
    </source>
</evidence>
<dbReference type="Proteomes" id="UP000431401">
    <property type="component" value="Unassembled WGS sequence"/>
</dbReference>
<feature type="domain" description="DUF6285" evidence="2">
    <location>
        <begin position="377"/>
        <end position="456"/>
    </location>
</feature>
<dbReference type="InterPro" id="IPR002575">
    <property type="entry name" value="Aminoglycoside_PTrfase"/>
</dbReference>
<dbReference type="InterPro" id="IPR051678">
    <property type="entry name" value="AGP_Transferase"/>
</dbReference>
<evidence type="ECO:0000259" key="2">
    <source>
        <dbReference type="Pfam" id="PF19802"/>
    </source>
</evidence>
<dbReference type="PANTHER" id="PTHR21310">
    <property type="entry name" value="AMINOGLYCOSIDE PHOSPHOTRANSFERASE-RELATED-RELATED"/>
    <property type="match status" value="1"/>
</dbReference>
<dbReference type="InterPro" id="IPR046252">
    <property type="entry name" value="DUF6285"/>
</dbReference>
<reference evidence="3 4" key="1">
    <citation type="submission" date="2019-10" db="EMBL/GenBank/DDBJ databases">
        <title>Nocardia macrotermitis sp. nov. and Nocardia aurantia sp. nov., isolated from the gut of fungus growing-termite Macrotermes natalensis.</title>
        <authorList>
            <person name="Benndorf R."/>
            <person name="Schwitalla J."/>
            <person name="Martin K."/>
            <person name="De Beer W."/>
            <person name="Kaster A.-K."/>
            <person name="Vollmers J."/>
            <person name="Poulsen M."/>
            <person name="Beemelmanns C."/>
        </authorList>
    </citation>
    <scope>NUCLEOTIDE SEQUENCE [LARGE SCALE GENOMIC DNA]</scope>
    <source>
        <strain evidence="3 4">RB56</strain>
    </source>
</reference>
<gene>
    <name evidence="3" type="ORF">NRB56_08740</name>
</gene>
<feature type="domain" description="Aminoglycoside phosphotransferase" evidence="1">
    <location>
        <begin position="34"/>
        <end position="268"/>
    </location>
</feature>
<name>A0A7K0DI61_9NOCA</name>
<comment type="caution">
    <text evidence="3">The sequence shown here is derived from an EMBL/GenBank/DDBJ whole genome shotgun (WGS) entry which is preliminary data.</text>
</comment>
<dbReference type="SUPFAM" id="SSF56112">
    <property type="entry name" value="Protein kinase-like (PK-like)"/>
    <property type="match status" value="1"/>
</dbReference>
<organism evidence="3 4">
    <name type="scientific">Nocardia aurantia</name>
    <dbReference type="NCBI Taxonomy" id="2585199"/>
    <lineage>
        <taxon>Bacteria</taxon>
        <taxon>Bacillati</taxon>
        <taxon>Actinomycetota</taxon>
        <taxon>Actinomycetes</taxon>
        <taxon>Mycobacteriales</taxon>
        <taxon>Nocardiaceae</taxon>
        <taxon>Nocardia</taxon>
    </lineage>
</organism>
<dbReference type="Gene3D" id="3.30.200.20">
    <property type="entry name" value="Phosphorylase Kinase, domain 1"/>
    <property type="match status" value="1"/>
</dbReference>
<evidence type="ECO:0000313" key="3">
    <source>
        <dbReference type="EMBL" id="MQY25318.1"/>
    </source>
</evidence>
<keyword evidence="4" id="KW-1185">Reference proteome</keyword>
<dbReference type="Pfam" id="PF01636">
    <property type="entry name" value="APH"/>
    <property type="match status" value="1"/>
</dbReference>
<dbReference type="CDD" id="cd05154">
    <property type="entry name" value="ACAD10_11_N-like"/>
    <property type="match status" value="1"/>
</dbReference>
<dbReference type="Pfam" id="PF19802">
    <property type="entry name" value="DUF6285"/>
    <property type="match status" value="1"/>
</dbReference>
<dbReference type="EMBL" id="WEGI01000002">
    <property type="protein sequence ID" value="MQY25318.1"/>
    <property type="molecule type" value="Genomic_DNA"/>
</dbReference>
<dbReference type="OrthoDB" id="3806873at2"/>
<sequence>MEVTPESPAATGLADGVGAVLGAALGATLTEVRARQLTGGASRQVYAITARDDTGAARQAILRRDPPGHGDARRMRAEAACLRAAATVGVPVPGVLGNGDTAPGIDAPYLLMELVDGESIPRKLQRDPEFDELRPGLVAELGRVLGLIHRTPLDDLDMLDDGDPVASVERIYRDLADPRPAVEMGLRWLRDHAPAARPNALVHGDFRLGNFLIDPSGVRAVLDWELAHIGNPIEDLGWLCVRAWRFGAPTPVGGLGERDALLDGYESTAGVRPDAAELLWWEVFGTLKWLVLSRFQAQRHFGGEERSIELAAIGRRVCESEYDLLLVLGLLDESVVLPDPAEPAATVQDRPALTEILELVGRTLAEEIAPALTAEAQRQRYLLRICGNLLSIATRELRAGDTATAHVHDLLAELGCDSEADLAQRLRDGSRSYTDPGVRRAATTAVVARLGVTDPRRLRRS</sequence>
<proteinExistence type="predicted"/>
<protein>
    <recommendedName>
        <fullName evidence="5">Aminoglycoside phosphotransferase</fullName>
    </recommendedName>
</protein>
<dbReference type="Gene3D" id="3.90.1200.10">
    <property type="match status" value="1"/>
</dbReference>
<evidence type="ECO:0000313" key="4">
    <source>
        <dbReference type="Proteomes" id="UP000431401"/>
    </source>
</evidence>
<dbReference type="InterPro" id="IPR041726">
    <property type="entry name" value="ACAD10_11_N"/>
</dbReference>
<dbReference type="InterPro" id="IPR011009">
    <property type="entry name" value="Kinase-like_dom_sf"/>
</dbReference>
<evidence type="ECO:0000259" key="1">
    <source>
        <dbReference type="Pfam" id="PF01636"/>
    </source>
</evidence>
<dbReference type="RefSeq" id="WP_153339207.1">
    <property type="nucleotide sequence ID" value="NZ_WEGI01000002.1"/>
</dbReference>